<gene>
    <name evidence="3" type="primary">wecB</name>
    <name evidence="3" type="ORF">KDL01_33970</name>
</gene>
<evidence type="ECO:0000313" key="4">
    <source>
        <dbReference type="Proteomes" id="UP000675781"/>
    </source>
</evidence>
<dbReference type="EMBL" id="JAGSOG010000278">
    <property type="protein sequence ID" value="MBR7838327.1"/>
    <property type="molecule type" value="Genomic_DNA"/>
</dbReference>
<dbReference type="Gene3D" id="3.40.50.2000">
    <property type="entry name" value="Glycogen Phosphorylase B"/>
    <property type="match status" value="2"/>
</dbReference>
<accession>A0A941EXU4</accession>
<proteinExistence type="inferred from homology"/>
<comment type="similarity">
    <text evidence="1">Belongs to the UDP-N-acetylglucosamine 2-epimerase family.</text>
</comment>
<protein>
    <submittedName>
        <fullName evidence="3">UDP-N-acetylglucosamine 2-epimerase (Non-hydrolyzing)</fullName>
        <ecNumber evidence="3">5.1.3.14</ecNumber>
    </submittedName>
</protein>
<dbReference type="GO" id="GO:0008761">
    <property type="term" value="F:UDP-N-acetylglucosamine 2-epimerase activity"/>
    <property type="evidence" value="ECO:0007669"/>
    <property type="project" value="UniProtKB-EC"/>
</dbReference>
<keyword evidence="4" id="KW-1185">Reference proteome</keyword>
<name>A0A941EXU4_9ACTN</name>
<dbReference type="Pfam" id="PF02350">
    <property type="entry name" value="Epimerase_2"/>
    <property type="match status" value="1"/>
</dbReference>
<reference evidence="3" key="1">
    <citation type="submission" date="2021-04" db="EMBL/GenBank/DDBJ databases">
        <title>Genome based classification of Actinospica acidithermotolerans sp. nov., an actinobacterium isolated from an Indonesian hot spring.</title>
        <authorList>
            <person name="Kusuma A.B."/>
            <person name="Putra K.E."/>
            <person name="Nafisah S."/>
            <person name="Loh J."/>
            <person name="Nouioui I."/>
            <person name="Goodfellow M."/>
        </authorList>
    </citation>
    <scope>NUCLEOTIDE SEQUENCE</scope>
    <source>
        <strain evidence="3">CSCA 57</strain>
    </source>
</reference>
<dbReference type="EC" id="5.1.3.14" evidence="3"/>
<dbReference type="NCBIfam" id="TIGR00236">
    <property type="entry name" value="wecB"/>
    <property type="match status" value="1"/>
</dbReference>
<dbReference type="SUPFAM" id="SSF53756">
    <property type="entry name" value="UDP-Glycosyltransferase/glycogen phosphorylase"/>
    <property type="match status" value="1"/>
</dbReference>
<feature type="domain" description="UDP-N-acetylglucosamine 2-epimerase" evidence="2">
    <location>
        <begin position="6"/>
        <end position="300"/>
    </location>
</feature>
<keyword evidence="1 3" id="KW-0413">Isomerase</keyword>
<dbReference type="RefSeq" id="WP_212532785.1">
    <property type="nucleotide sequence ID" value="NZ_JAGSOG010000278.1"/>
</dbReference>
<dbReference type="PANTHER" id="PTHR43174:SF1">
    <property type="entry name" value="UDP-N-ACETYLGLUCOSAMINE 2-EPIMERASE"/>
    <property type="match status" value="1"/>
</dbReference>
<sequence>MCISDRSRAGQVAAAVQSLDTLFGTARPAAVVVQGDTNSALAGALAANAYEIPLVHVEAGLRSHDRRTAEEHNRVLIDHVSDLLCAPTRGNVENLLAERVDPGRIELTGNTVVEALRQALPSAGARAKVLAEAGVEAGRFVLATFHRPENTDDPRVLGAIVAELEAIGAAGRPVLFPVHPRTRRTLSQVTGGRLADGLVACDPLGYREFLALVAECALVVSDSGGIQEETTVLGRPLVVVRRHTDRPEALADFAMLVEPGPAISLAAFTLLTDIESVHARLTALPSPFGDGRASFRIRDAMFRGIPTLSAN</sequence>
<evidence type="ECO:0000259" key="2">
    <source>
        <dbReference type="Pfam" id="PF02350"/>
    </source>
</evidence>
<dbReference type="InterPro" id="IPR003331">
    <property type="entry name" value="UDP_GlcNAc_Epimerase_2_dom"/>
</dbReference>
<dbReference type="PANTHER" id="PTHR43174">
    <property type="entry name" value="UDP-N-ACETYLGLUCOSAMINE 2-EPIMERASE"/>
    <property type="match status" value="1"/>
</dbReference>
<feature type="non-terminal residue" evidence="3">
    <location>
        <position position="1"/>
    </location>
</feature>
<organism evidence="3 4">
    <name type="scientific">Actinospica durhamensis</name>
    <dbReference type="NCBI Taxonomy" id="1508375"/>
    <lineage>
        <taxon>Bacteria</taxon>
        <taxon>Bacillati</taxon>
        <taxon>Actinomycetota</taxon>
        <taxon>Actinomycetes</taxon>
        <taxon>Catenulisporales</taxon>
        <taxon>Actinospicaceae</taxon>
        <taxon>Actinospica</taxon>
    </lineage>
</organism>
<dbReference type="Proteomes" id="UP000675781">
    <property type="component" value="Unassembled WGS sequence"/>
</dbReference>
<evidence type="ECO:0000256" key="1">
    <source>
        <dbReference type="RuleBase" id="RU003513"/>
    </source>
</evidence>
<dbReference type="InterPro" id="IPR029767">
    <property type="entry name" value="WecB-like"/>
</dbReference>
<dbReference type="AlphaFoldDB" id="A0A941EXU4"/>
<comment type="caution">
    <text evidence="3">The sequence shown here is derived from an EMBL/GenBank/DDBJ whole genome shotgun (WGS) entry which is preliminary data.</text>
</comment>
<evidence type="ECO:0000313" key="3">
    <source>
        <dbReference type="EMBL" id="MBR7838327.1"/>
    </source>
</evidence>